<dbReference type="InterPro" id="IPR023031">
    <property type="entry name" value="OPRT"/>
</dbReference>
<comment type="pathway">
    <text evidence="1 6">Pyrimidine metabolism; UMP biosynthesis via de novo pathway; UMP from orotate: step 1/2.</text>
</comment>
<dbReference type="InterPro" id="IPR029057">
    <property type="entry name" value="PRTase-like"/>
</dbReference>
<evidence type="ECO:0000256" key="2">
    <source>
        <dbReference type="ARBA" id="ARBA00011971"/>
    </source>
</evidence>
<sequence length="172" mass="18123">MEISELGERIYRASHLTGEFVLRSGITATEYFDKYRFEADPVLLDAIAEAMVPLVPAGTEVLAGLEMGGIPVVTALGRHTGLPCAFVRKEAKTYGTCRLAEGAEVAGRQVLIVEDVVTKGGQIVLSTQELRALGAQISEAVCVIDRQLGGAETLAADGIKLIPLLTAADLAA</sequence>
<feature type="domain" description="Phosphoribosyltransferase" evidence="7">
    <location>
        <begin position="60"/>
        <end position="147"/>
    </location>
</feature>
<reference evidence="9" key="1">
    <citation type="journal article" date="2019" name="Int. J. Syst. Evol. Microbiol.">
        <title>The Global Catalogue of Microorganisms (GCM) 10K type strain sequencing project: providing services to taxonomists for standard genome sequencing and annotation.</title>
        <authorList>
            <consortium name="The Broad Institute Genomics Platform"/>
            <consortium name="The Broad Institute Genome Sequencing Center for Infectious Disease"/>
            <person name="Wu L."/>
            <person name="Ma J."/>
        </authorList>
    </citation>
    <scope>NUCLEOTIDE SEQUENCE [LARGE SCALE GENOMIC DNA]</scope>
    <source>
        <strain evidence="9">JCM 16928</strain>
    </source>
</reference>
<comment type="similarity">
    <text evidence="6">Belongs to the purine/pyrimidine phosphoribosyltransferase family. PyrE subfamily.</text>
</comment>
<keyword evidence="9" id="KW-1185">Reference proteome</keyword>
<evidence type="ECO:0000256" key="6">
    <source>
        <dbReference type="HAMAP-Rule" id="MF_01208"/>
    </source>
</evidence>
<feature type="binding site" evidence="6">
    <location>
        <position position="92"/>
    </location>
    <ligand>
        <name>5-phospho-alpha-D-ribose 1-diphosphate</name>
        <dbReference type="ChEBI" id="CHEBI:58017"/>
        <note>ligand shared between dimeric partners</note>
    </ligand>
</feature>
<feature type="binding site" evidence="6">
    <location>
        <position position="118"/>
    </location>
    <ligand>
        <name>orotate</name>
        <dbReference type="ChEBI" id="CHEBI:30839"/>
    </ligand>
</feature>
<keyword evidence="3 6" id="KW-0328">Glycosyltransferase</keyword>
<dbReference type="Proteomes" id="UP001501222">
    <property type="component" value="Unassembled WGS sequence"/>
</dbReference>
<dbReference type="PANTHER" id="PTHR19278:SF9">
    <property type="entry name" value="URIDINE 5'-MONOPHOSPHATE SYNTHASE"/>
    <property type="match status" value="1"/>
</dbReference>
<keyword evidence="5 6" id="KW-0665">Pyrimidine biosynthesis</keyword>
<dbReference type="PANTHER" id="PTHR19278">
    <property type="entry name" value="OROTATE PHOSPHORIBOSYLTRANSFERASE"/>
    <property type="match status" value="1"/>
</dbReference>
<feature type="binding site" description="in other chain" evidence="6">
    <location>
        <begin position="114"/>
        <end position="122"/>
    </location>
    <ligand>
        <name>5-phospho-alpha-D-ribose 1-diphosphate</name>
        <dbReference type="ChEBI" id="CHEBI:58017"/>
        <note>ligand shared between dimeric partners</note>
    </ligand>
</feature>
<comment type="function">
    <text evidence="6">Catalyzes the transfer of a ribosyl phosphate group from 5-phosphoribose 1-diphosphate to orotate, leading to the formation of orotidine monophosphate (OMP).</text>
</comment>
<dbReference type="InterPro" id="IPR000836">
    <property type="entry name" value="PRTase_dom"/>
</dbReference>
<dbReference type="NCBIfam" id="TIGR00336">
    <property type="entry name" value="pyrE"/>
    <property type="match status" value="1"/>
</dbReference>
<comment type="caution">
    <text evidence="6">Lacks conserved residue(s) required for the propagation of feature annotation.</text>
</comment>
<comment type="subunit">
    <text evidence="6">Homodimer.</text>
</comment>
<feature type="binding site" description="in other chain" evidence="6">
    <location>
        <position position="23"/>
    </location>
    <ligand>
        <name>5-phospho-alpha-D-ribose 1-diphosphate</name>
        <dbReference type="ChEBI" id="CHEBI:58017"/>
        <note>ligand shared between dimeric partners</note>
    </ligand>
</feature>
<organism evidence="8 9">
    <name type="scientific">Kribbella ginsengisoli</name>
    <dbReference type="NCBI Taxonomy" id="363865"/>
    <lineage>
        <taxon>Bacteria</taxon>
        <taxon>Bacillati</taxon>
        <taxon>Actinomycetota</taxon>
        <taxon>Actinomycetes</taxon>
        <taxon>Propionibacteriales</taxon>
        <taxon>Kribbellaceae</taxon>
        <taxon>Kribbella</taxon>
    </lineage>
</organism>
<dbReference type="EC" id="2.4.2.10" evidence="2 6"/>
<feature type="binding site" description="in other chain" evidence="6">
    <location>
        <position position="89"/>
    </location>
    <ligand>
        <name>5-phospho-alpha-D-ribose 1-diphosphate</name>
        <dbReference type="ChEBI" id="CHEBI:58017"/>
        <note>ligand shared between dimeric partners</note>
    </ligand>
</feature>
<dbReference type="RefSeq" id="WP_344849128.1">
    <property type="nucleotide sequence ID" value="NZ_BAABAA010000018.1"/>
</dbReference>
<name>A0ABP6YYK4_9ACTN</name>
<dbReference type="CDD" id="cd06223">
    <property type="entry name" value="PRTases_typeI"/>
    <property type="match status" value="1"/>
</dbReference>
<accession>A0ABP6YYK4</accession>
<evidence type="ECO:0000313" key="8">
    <source>
        <dbReference type="EMBL" id="GAA3594403.1"/>
    </source>
</evidence>
<dbReference type="InterPro" id="IPR004467">
    <property type="entry name" value="Or_phspho_trans_dom"/>
</dbReference>
<dbReference type="SUPFAM" id="SSF53271">
    <property type="entry name" value="PRTase-like"/>
    <property type="match status" value="1"/>
</dbReference>
<evidence type="ECO:0000256" key="3">
    <source>
        <dbReference type="ARBA" id="ARBA00022676"/>
    </source>
</evidence>
<dbReference type="HAMAP" id="MF_01208">
    <property type="entry name" value="PyrE"/>
    <property type="match status" value="1"/>
</dbReference>
<comment type="catalytic activity">
    <reaction evidence="6">
        <text>orotidine 5'-phosphate + diphosphate = orotate + 5-phospho-alpha-D-ribose 1-diphosphate</text>
        <dbReference type="Rhea" id="RHEA:10380"/>
        <dbReference type="ChEBI" id="CHEBI:30839"/>
        <dbReference type="ChEBI" id="CHEBI:33019"/>
        <dbReference type="ChEBI" id="CHEBI:57538"/>
        <dbReference type="ChEBI" id="CHEBI:58017"/>
        <dbReference type="EC" id="2.4.2.10"/>
    </reaction>
</comment>
<proteinExistence type="inferred from homology"/>
<evidence type="ECO:0000256" key="4">
    <source>
        <dbReference type="ARBA" id="ARBA00022679"/>
    </source>
</evidence>
<keyword evidence="4 6" id="KW-0808">Transferase</keyword>
<evidence type="ECO:0000256" key="5">
    <source>
        <dbReference type="ARBA" id="ARBA00022975"/>
    </source>
</evidence>
<evidence type="ECO:0000256" key="1">
    <source>
        <dbReference type="ARBA" id="ARBA00004889"/>
    </source>
</evidence>
<comment type="caution">
    <text evidence="8">The sequence shown here is derived from an EMBL/GenBank/DDBJ whole genome shotgun (WGS) entry which is preliminary data.</text>
</comment>
<dbReference type="Pfam" id="PF00156">
    <property type="entry name" value="Pribosyltran"/>
    <property type="match status" value="1"/>
</dbReference>
<evidence type="ECO:0000313" key="9">
    <source>
        <dbReference type="Proteomes" id="UP001501222"/>
    </source>
</evidence>
<protein>
    <recommendedName>
        <fullName evidence="2 6">Orotate phosphoribosyltransferase</fullName>
        <shortName evidence="6">OPRT</shortName>
        <shortName evidence="6">OPRTase</shortName>
        <ecNumber evidence="2 6">2.4.2.10</ecNumber>
    </recommendedName>
</protein>
<keyword evidence="6" id="KW-0460">Magnesium</keyword>
<feature type="binding site" evidence="6">
    <location>
        <position position="146"/>
    </location>
    <ligand>
        <name>orotate</name>
        <dbReference type="ChEBI" id="CHEBI:30839"/>
    </ligand>
</feature>
<feature type="binding site" evidence="6">
    <location>
        <position position="88"/>
    </location>
    <ligand>
        <name>5-phospho-alpha-D-ribose 1-diphosphate</name>
        <dbReference type="ChEBI" id="CHEBI:58017"/>
        <note>ligand shared between dimeric partners</note>
    </ligand>
</feature>
<dbReference type="EMBL" id="BAABAA010000018">
    <property type="protein sequence ID" value="GAA3594403.1"/>
    <property type="molecule type" value="Genomic_DNA"/>
</dbReference>
<dbReference type="Gene3D" id="3.40.50.2020">
    <property type="match status" value="1"/>
</dbReference>
<comment type="cofactor">
    <cofactor evidence="6">
        <name>Mg(2+)</name>
        <dbReference type="ChEBI" id="CHEBI:18420"/>
    </cofactor>
</comment>
<dbReference type="GO" id="GO:0016757">
    <property type="term" value="F:glycosyltransferase activity"/>
    <property type="evidence" value="ECO:0007669"/>
    <property type="project" value="UniProtKB-KW"/>
</dbReference>
<evidence type="ECO:0000259" key="7">
    <source>
        <dbReference type="Pfam" id="PF00156"/>
    </source>
</evidence>
<gene>
    <name evidence="8" type="primary">pyrE_1</name>
    <name evidence="6" type="synonym">pyrE</name>
    <name evidence="8" type="ORF">GCM10022235_77030</name>
</gene>